<organism evidence="1 2">
    <name type="scientific">Crocosphaera watsonii WH 8502</name>
    <dbReference type="NCBI Taxonomy" id="423474"/>
    <lineage>
        <taxon>Bacteria</taxon>
        <taxon>Bacillati</taxon>
        <taxon>Cyanobacteriota</taxon>
        <taxon>Cyanophyceae</taxon>
        <taxon>Oscillatoriophycideae</taxon>
        <taxon>Chroococcales</taxon>
        <taxon>Aphanothecaceae</taxon>
        <taxon>Crocosphaera</taxon>
    </lineage>
</organism>
<reference evidence="1 2" key="1">
    <citation type="submission" date="2013-01" db="EMBL/GenBank/DDBJ databases">
        <authorList>
            <person name="Bench S."/>
        </authorList>
    </citation>
    <scope>NUCLEOTIDE SEQUENCE [LARGE SCALE GENOMIC DNA]</scope>
    <source>
        <strain evidence="1 2">WH 8502</strain>
    </source>
</reference>
<sequence>MNELGNYPLYVCLSKEQAENMVREINISCYVLETQVIEEKPQSKPSSIPSHSMLQVC</sequence>
<dbReference type="AlphaFoldDB" id="T2I9V7"/>
<gene>
    <name evidence="1" type="ORF">CWATWH8502_3946</name>
</gene>
<accession>T2I9V7</accession>
<name>T2I9V7_CROWT</name>
<reference evidence="1 2" key="2">
    <citation type="submission" date="2013-09" db="EMBL/GenBank/DDBJ databases">
        <title>Whole genome comparison of six Crocosphaera watsonii strains with differing phenotypes.</title>
        <authorList>
            <person name="Bench S.R."/>
            <person name="Heller P."/>
            <person name="Frank I."/>
            <person name="Arciniega M."/>
            <person name="Shilova I.N."/>
            <person name="Zehr J.P."/>
        </authorList>
    </citation>
    <scope>NUCLEOTIDE SEQUENCE [LARGE SCALE GENOMIC DNA]</scope>
    <source>
        <strain evidence="1 2">WH 8502</strain>
    </source>
</reference>
<evidence type="ECO:0000313" key="2">
    <source>
        <dbReference type="Proteomes" id="UP000018348"/>
    </source>
</evidence>
<dbReference type="RefSeq" id="WP_021829562.1">
    <property type="nucleotide sequence ID" value="NZ_CAQK01000163.1"/>
</dbReference>
<dbReference type="Proteomes" id="UP000018348">
    <property type="component" value="Unassembled WGS sequence"/>
</dbReference>
<evidence type="ECO:0000313" key="1">
    <source>
        <dbReference type="EMBL" id="CCQ49622.1"/>
    </source>
</evidence>
<proteinExistence type="predicted"/>
<comment type="caution">
    <text evidence="1">The sequence shown here is derived from an EMBL/GenBank/DDBJ whole genome shotgun (WGS) entry which is preliminary data.</text>
</comment>
<protein>
    <submittedName>
        <fullName evidence="1">Uncharacterized protein</fullName>
    </submittedName>
</protein>
<dbReference type="EMBL" id="CAQK01000163">
    <property type="protein sequence ID" value="CCQ49622.1"/>
    <property type="molecule type" value="Genomic_DNA"/>
</dbReference>